<feature type="signal peptide" evidence="1">
    <location>
        <begin position="1"/>
        <end position="22"/>
    </location>
</feature>
<evidence type="ECO:0000313" key="3">
    <source>
        <dbReference type="Proteomes" id="UP001500141"/>
    </source>
</evidence>
<organism evidence="2 3">
    <name type="scientific">Flavobacterium hankyongi</name>
    <dbReference type="NCBI Taxonomy" id="1176532"/>
    <lineage>
        <taxon>Bacteria</taxon>
        <taxon>Pseudomonadati</taxon>
        <taxon>Bacteroidota</taxon>
        <taxon>Flavobacteriia</taxon>
        <taxon>Flavobacteriales</taxon>
        <taxon>Flavobacteriaceae</taxon>
        <taxon>Flavobacterium</taxon>
    </lineage>
</organism>
<keyword evidence="1" id="KW-0732">Signal</keyword>
<dbReference type="RefSeq" id="WP_264542246.1">
    <property type="nucleotide sequence ID" value="NZ_BAABIP010000017.1"/>
</dbReference>
<feature type="chain" id="PRO_5045314632" evidence="1">
    <location>
        <begin position="23"/>
        <end position="187"/>
    </location>
</feature>
<gene>
    <name evidence="2" type="ORF">GCM10023230_19510</name>
</gene>
<sequence length="187" mass="21898">MNNNVKMRIGVFMMLFSIGLFAQNANHTSSDYASNAAISKVFSPIVLDAYKEQAKAKINDLYSYLNLWSKETDSTTSNEIKNVIKKLFIDNNVKFQYLDSNTPNFLTIDQFLESIKRDKLQFAISRIELNEIQNNFFEMKYVLEIQNVKNKKEIISSQKVYLSEKEKQFGTNKKRVWELRIGDFYIN</sequence>
<dbReference type="Proteomes" id="UP001500141">
    <property type="component" value="Unassembled WGS sequence"/>
</dbReference>
<dbReference type="EMBL" id="BAABIP010000017">
    <property type="protein sequence ID" value="GAA4769575.1"/>
    <property type="molecule type" value="Genomic_DNA"/>
</dbReference>
<keyword evidence="3" id="KW-1185">Reference proteome</keyword>
<evidence type="ECO:0000256" key="1">
    <source>
        <dbReference type="SAM" id="SignalP"/>
    </source>
</evidence>
<accession>A0ABP8ZYK8</accession>
<name>A0ABP8ZYK8_9FLAO</name>
<proteinExistence type="predicted"/>
<evidence type="ECO:0000313" key="2">
    <source>
        <dbReference type="EMBL" id="GAA4769575.1"/>
    </source>
</evidence>
<comment type="caution">
    <text evidence="2">The sequence shown here is derived from an EMBL/GenBank/DDBJ whole genome shotgun (WGS) entry which is preliminary data.</text>
</comment>
<reference evidence="3" key="1">
    <citation type="journal article" date="2019" name="Int. J. Syst. Evol. Microbiol.">
        <title>The Global Catalogue of Microorganisms (GCM) 10K type strain sequencing project: providing services to taxonomists for standard genome sequencing and annotation.</title>
        <authorList>
            <consortium name="The Broad Institute Genomics Platform"/>
            <consortium name="The Broad Institute Genome Sequencing Center for Infectious Disease"/>
            <person name="Wu L."/>
            <person name="Ma J."/>
        </authorList>
    </citation>
    <scope>NUCLEOTIDE SEQUENCE [LARGE SCALE GENOMIC DNA]</scope>
    <source>
        <strain evidence="3">JCM 18198</strain>
    </source>
</reference>
<protein>
    <submittedName>
        <fullName evidence="2">Uncharacterized protein</fullName>
    </submittedName>
</protein>